<evidence type="ECO:0000259" key="7">
    <source>
        <dbReference type="Pfam" id="PF02902"/>
    </source>
</evidence>
<dbReference type="InterPro" id="IPR051947">
    <property type="entry name" value="Sentrin-specific_protease"/>
</dbReference>
<evidence type="ECO:0000313" key="9">
    <source>
        <dbReference type="Proteomes" id="UP000030653"/>
    </source>
</evidence>
<protein>
    <recommendedName>
        <fullName evidence="7">Ubiquitin-like protease family profile domain-containing protein</fullName>
    </recommendedName>
</protein>
<dbReference type="OrthoDB" id="442460at2759"/>
<dbReference type="GO" id="GO:0070139">
    <property type="term" value="F:SUMO-specific endopeptidase activity"/>
    <property type="evidence" value="ECO:0007669"/>
    <property type="project" value="TreeGrafter"/>
</dbReference>
<dbReference type="InterPro" id="IPR038765">
    <property type="entry name" value="Papain-like_cys_pep_sf"/>
</dbReference>
<dbReference type="InterPro" id="IPR003653">
    <property type="entry name" value="Peptidase_C48_C"/>
</dbReference>
<dbReference type="PANTHER" id="PTHR46896:SF3">
    <property type="entry name" value="FI06413P-RELATED"/>
    <property type="match status" value="1"/>
</dbReference>
<dbReference type="EMBL" id="JH795872">
    <property type="protein sequence ID" value="EJT98630.1"/>
    <property type="molecule type" value="Genomic_DNA"/>
</dbReference>
<dbReference type="PANTHER" id="PTHR46896">
    <property type="entry name" value="SENTRIN-SPECIFIC PROTEASE"/>
    <property type="match status" value="1"/>
</dbReference>
<dbReference type="GeneID" id="63688667"/>
<dbReference type="Gene3D" id="3.30.310.130">
    <property type="entry name" value="Ubiquitin-related"/>
    <property type="match status" value="1"/>
</dbReference>
<keyword evidence="2" id="KW-0597">Phosphoprotein</keyword>
<organism evidence="8 9">
    <name type="scientific">Dacryopinax primogenitus (strain DJM 731)</name>
    <name type="common">Brown rot fungus</name>
    <dbReference type="NCBI Taxonomy" id="1858805"/>
    <lineage>
        <taxon>Eukaryota</taxon>
        <taxon>Fungi</taxon>
        <taxon>Dikarya</taxon>
        <taxon>Basidiomycota</taxon>
        <taxon>Agaricomycotina</taxon>
        <taxon>Dacrymycetes</taxon>
        <taxon>Dacrymycetales</taxon>
        <taxon>Dacrymycetaceae</taxon>
        <taxon>Dacryopinax</taxon>
    </lineage>
</organism>
<keyword evidence="4" id="KW-0833">Ubl conjugation pathway</keyword>
<dbReference type="SUPFAM" id="SSF54001">
    <property type="entry name" value="Cysteine proteinases"/>
    <property type="match status" value="1"/>
</dbReference>
<dbReference type="GO" id="GO:0005634">
    <property type="term" value="C:nucleus"/>
    <property type="evidence" value="ECO:0007669"/>
    <property type="project" value="TreeGrafter"/>
</dbReference>
<comment type="similarity">
    <text evidence="1">Belongs to the peptidase C48 family.</text>
</comment>
<dbReference type="HOGENOM" id="CLU_073110_0_0_1"/>
<sequence length="237" mass="26495">MSNGDDPACPETVNQTIETISVVDPDDMDIDRVGDGDDGSVFRGWSPEPGDASRPTSRLAAKTNIPFLADVATHSSQFSDDKTYIFTFDSLGGSHKTTCRQLSKYLIAEAREEKNWTNAREATGETAKVPYQQNFCGSALFVLHFVDKFMQDPEKFIQTFLKKEKMTKESLDALWGTEDVSEKRNLMKATIQSLADDWNKRKRAEAAEERRAKEASLAPFLEDTFQGTNVSSEEDGE</sequence>
<dbReference type="RefSeq" id="XP_040625528.1">
    <property type="nucleotide sequence ID" value="XM_040773605.1"/>
</dbReference>
<evidence type="ECO:0000256" key="2">
    <source>
        <dbReference type="ARBA" id="ARBA00022553"/>
    </source>
</evidence>
<dbReference type="Gene3D" id="1.10.418.20">
    <property type="match status" value="1"/>
</dbReference>
<keyword evidence="3" id="KW-0645">Protease</keyword>
<keyword evidence="5" id="KW-0378">Hydrolase</keyword>
<feature type="region of interest" description="Disordered" evidence="6">
    <location>
        <begin position="209"/>
        <end position="237"/>
    </location>
</feature>
<dbReference type="Pfam" id="PF02902">
    <property type="entry name" value="Peptidase_C48"/>
    <property type="match status" value="1"/>
</dbReference>
<name>M5FPK4_DACPD</name>
<dbReference type="AlphaFoldDB" id="M5FPK4"/>
<evidence type="ECO:0000313" key="8">
    <source>
        <dbReference type="EMBL" id="EJT98630.1"/>
    </source>
</evidence>
<gene>
    <name evidence="8" type="ORF">DACRYDRAFT_24240</name>
</gene>
<reference evidence="8 9" key="1">
    <citation type="journal article" date="2012" name="Science">
        <title>The Paleozoic origin of enzymatic lignin decomposition reconstructed from 31 fungal genomes.</title>
        <authorList>
            <person name="Floudas D."/>
            <person name="Binder M."/>
            <person name="Riley R."/>
            <person name="Barry K."/>
            <person name="Blanchette R.A."/>
            <person name="Henrissat B."/>
            <person name="Martinez A.T."/>
            <person name="Otillar R."/>
            <person name="Spatafora J.W."/>
            <person name="Yadav J.S."/>
            <person name="Aerts A."/>
            <person name="Benoit I."/>
            <person name="Boyd A."/>
            <person name="Carlson A."/>
            <person name="Copeland A."/>
            <person name="Coutinho P.M."/>
            <person name="de Vries R.P."/>
            <person name="Ferreira P."/>
            <person name="Findley K."/>
            <person name="Foster B."/>
            <person name="Gaskell J."/>
            <person name="Glotzer D."/>
            <person name="Gorecki P."/>
            <person name="Heitman J."/>
            <person name="Hesse C."/>
            <person name="Hori C."/>
            <person name="Igarashi K."/>
            <person name="Jurgens J.A."/>
            <person name="Kallen N."/>
            <person name="Kersten P."/>
            <person name="Kohler A."/>
            <person name="Kuees U."/>
            <person name="Kumar T.K.A."/>
            <person name="Kuo A."/>
            <person name="LaButti K."/>
            <person name="Larrondo L.F."/>
            <person name="Lindquist E."/>
            <person name="Ling A."/>
            <person name="Lombard V."/>
            <person name="Lucas S."/>
            <person name="Lundell T."/>
            <person name="Martin R."/>
            <person name="McLaughlin D.J."/>
            <person name="Morgenstern I."/>
            <person name="Morin E."/>
            <person name="Murat C."/>
            <person name="Nagy L.G."/>
            <person name="Nolan M."/>
            <person name="Ohm R.A."/>
            <person name="Patyshakuliyeva A."/>
            <person name="Rokas A."/>
            <person name="Ruiz-Duenas F.J."/>
            <person name="Sabat G."/>
            <person name="Salamov A."/>
            <person name="Samejima M."/>
            <person name="Schmutz J."/>
            <person name="Slot J.C."/>
            <person name="St John F."/>
            <person name="Stenlid J."/>
            <person name="Sun H."/>
            <person name="Sun S."/>
            <person name="Syed K."/>
            <person name="Tsang A."/>
            <person name="Wiebenga A."/>
            <person name="Young D."/>
            <person name="Pisabarro A."/>
            <person name="Eastwood D.C."/>
            <person name="Martin F."/>
            <person name="Cullen D."/>
            <person name="Grigoriev I.V."/>
            <person name="Hibbett D.S."/>
        </authorList>
    </citation>
    <scope>NUCLEOTIDE SEQUENCE [LARGE SCALE GENOMIC DNA]</scope>
    <source>
        <strain evidence="8 9">DJM-731 SS1</strain>
    </source>
</reference>
<feature type="domain" description="Ubiquitin-like protease family profile" evidence="7">
    <location>
        <begin position="83"/>
        <end position="167"/>
    </location>
</feature>
<proteinExistence type="inferred from homology"/>
<evidence type="ECO:0000256" key="4">
    <source>
        <dbReference type="ARBA" id="ARBA00022786"/>
    </source>
</evidence>
<dbReference type="STRING" id="1858805.M5FPK4"/>
<dbReference type="GO" id="GO:0016926">
    <property type="term" value="P:protein desumoylation"/>
    <property type="evidence" value="ECO:0007669"/>
    <property type="project" value="TreeGrafter"/>
</dbReference>
<keyword evidence="9" id="KW-1185">Reference proteome</keyword>
<evidence type="ECO:0000256" key="1">
    <source>
        <dbReference type="ARBA" id="ARBA00005234"/>
    </source>
</evidence>
<evidence type="ECO:0000256" key="6">
    <source>
        <dbReference type="SAM" id="MobiDB-lite"/>
    </source>
</evidence>
<evidence type="ECO:0000256" key="3">
    <source>
        <dbReference type="ARBA" id="ARBA00022670"/>
    </source>
</evidence>
<feature type="region of interest" description="Disordered" evidence="6">
    <location>
        <begin position="26"/>
        <end position="57"/>
    </location>
</feature>
<accession>M5FPK4</accession>
<dbReference type="GO" id="GO:0005737">
    <property type="term" value="C:cytoplasm"/>
    <property type="evidence" value="ECO:0007669"/>
    <property type="project" value="TreeGrafter"/>
</dbReference>
<dbReference type="Proteomes" id="UP000030653">
    <property type="component" value="Unassembled WGS sequence"/>
</dbReference>
<evidence type="ECO:0000256" key="5">
    <source>
        <dbReference type="ARBA" id="ARBA00022801"/>
    </source>
</evidence>
<dbReference type="GO" id="GO:0006508">
    <property type="term" value="P:proteolysis"/>
    <property type="evidence" value="ECO:0007669"/>
    <property type="project" value="UniProtKB-KW"/>
</dbReference>